<dbReference type="SMART" id="SM00382">
    <property type="entry name" value="AAA"/>
    <property type="match status" value="1"/>
</dbReference>
<keyword evidence="4" id="KW-0067">ATP-binding</keyword>
<proteinExistence type="inferred from homology"/>
<dbReference type="SUPFAM" id="SSF52540">
    <property type="entry name" value="P-loop containing nucleoside triphosphate hydrolases"/>
    <property type="match status" value="1"/>
</dbReference>
<evidence type="ECO:0000259" key="5">
    <source>
        <dbReference type="PROSITE" id="PS50893"/>
    </source>
</evidence>
<keyword evidence="3" id="KW-0547">Nucleotide-binding</keyword>
<sequence length="484" mass="54930">MSFPLVPSQFCDLSSKNYITLWELNETKEYRFHLAAFDYHTFNGELEEISASIEKLIDKLLIVNFLETFLTPTLARLKKMDNVLDLLEDNISEQNFKSANKSLQSKFEVFTRVLVAKLGSLQELDNVLARIYRLFGIPRAELSQYNIKGNIQDLNPILNRMSDQISRSLTLLDQVSGKIQKCLTTLRNYLNESMNSGIQVIQDKNQFKENLTSLTRNSIKLFIEVEYLKHWVDYFGYDLPYFSFNTRLFELDEDKSGQIPKDTIISVRGLFKNYNLGRTTVYALRGVDLDIKEGEFVAILGSSGVGKTTLLNCMAGLDTADHGKVYFRGEDLQQMKDSKKSETRLKEMGFIFQSYALLPHINTEENVALPSTLAGTSGKLKQRIKDLLTGVGIDQQAKQFPAQLSGGQMQRVAIARALTNSPAVIFADEPTGDLDSVTGKQVMELMKQFHEENKMTIIVITHEKDIAEYAERQIIMEDGIIKSS</sequence>
<dbReference type="InterPro" id="IPR027417">
    <property type="entry name" value="P-loop_NTPase"/>
</dbReference>
<dbReference type="GO" id="GO:0016887">
    <property type="term" value="F:ATP hydrolysis activity"/>
    <property type="evidence" value="ECO:0007669"/>
    <property type="project" value="InterPro"/>
</dbReference>
<evidence type="ECO:0000256" key="3">
    <source>
        <dbReference type="ARBA" id="ARBA00022741"/>
    </source>
</evidence>
<keyword evidence="2" id="KW-0813">Transport</keyword>
<organism evidence="6">
    <name type="scientific">marine sediment metagenome</name>
    <dbReference type="NCBI Taxonomy" id="412755"/>
    <lineage>
        <taxon>unclassified sequences</taxon>
        <taxon>metagenomes</taxon>
        <taxon>ecological metagenomes</taxon>
    </lineage>
</organism>
<evidence type="ECO:0000256" key="2">
    <source>
        <dbReference type="ARBA" id="ARBA00022448"/>
    </source>
</evidence>
<dbReference type="GO" id="GO:0005524">
    <property type="term" value="F:ATP binding"/>
    <property type="evidence" value="ECO:0007669"/>
    <property type="project" value="UniProtKB-KW"/>
</dbReference>
<dbReference type="InterPro" id="IPR003439">
    <property type="entry name" value="ABC_transporter-like_ATP-bd"/>
</dbReference>
<dbReference type="InterPro" id="IPR017871">
    <property type="entry name" value="ABC_transporter-like_CS"/>
</dbReference>
<evidence type="ECO:0000313" key="6">
    <source>
        <dbReference type="EMBL" id="GAG54802.1"/>
    </source>
</evidence>
<dbReference type="InterPro" id="IPR017911">
    <property type="entry name" value="MacB-like_ATP-bd"/>
</dbReference>
<dbReference type="PROSITE" id="PS50893">
    <property type="entry name" value="ABC_TRANSPORTER_2"/>
    <property type="match status" value="1"/>
</dbReference>
<feature type="domain" description="ABC transporter" evidence="5">
    <location>
        <begin position="265"/>
        <end position="484"/>
    </location>
</feature>
<dbReference type="PANTHER" id="PTHR42798">
    <property type="entry name" value="LIPOPROTEIN-RELEASING SYSTEM ATP-BINDING PROTEIN LOLD"/>
    <property type="match status" value="1"/>
</dbReference>
<comment type="similarity">
    <text evidence="1">Belongs to the ABC transporter superfamily.</text>
</comment>
<dbReference type="CDD" id="cd03255">
    <property type="entry name" value="ABC_MJ0796_LolCDE_FtsE"/>
    <property type="match status" value="1"/>
</dbReference>
<evidence type="ECO:0000256" key="1">
    <source>
        <dbReference type="ARBA" id="ARBA00005417"/>
    </source>
</evidence>
<accession>X0Z8X5</accession>
<dbReference type="Gene3D" id="3.40.50.300">
    <property type="entry name" value="P-loop containing nucleotide triphosphate hydrolases"/>
    <property type="match status" value="1"/>
</dbReference>
<dbReference type="GO" id="GO:0098796">
    <property type="term" value="C:membrane protein complex"/>
    <property type="evidence" value="ECO:0007669"/>
    <property type="project" value="UniProtKB-ARBA"/>
</dbReference>
<dbReference type="PROSITE" id="PS00211">
    <property type="entry name" value="ABC_TRANSPORTER_1"/>
    <property type="match status" value="1"/>
</dbReference>
<protein>
    <recommendedName>
        <fullName evidence="5">ABC transporter domain-containing protein</fullName>
    </recommendedName>
</protein>
<evidence type="ECO:0000256" key="4">
    <source>
        <dbReference type="ARBA" id="ARBA00022840"/>
    </source>
</evidence>
<gene>
    <name evidence="6" type="ORF">S01H4_13346</name>
</gene>
<dbReference type="Pfam" id="PF00005">
    <property type="entry name" value="ABC_tran"/>
    <property type="match status" value="1"/>
</dbReference>
<dbReference type="AlphaFoldDB" id="X0Z8X5"/>
<dbReference type="GO" id="GO:0022857">
    <property type="term" value="F:transmembrane transporter activity"/>
    <property type="evidence" value="ECO:0007669"/>
    <property type="project" value="UniProtKB-ARBA"/>
</dbReference>
<dbReference type="EMBL" id="BART01005883">
    <property type="protein sequence ID" value="GAG54802.1"/>
    <property type="molecule type" value="Genomic_DNA"/>
</dbReference>
<dbReference type="PANTHER" id="PTHR42798:SF7">
    <property type="entry name" value="ALPHA-D-RIBOSE 1-METHYLPHOSPHONATE 5-TRIPHOSPHATE SYNTHASE SUBUNIT PHNL"/>
    <property type="match status" value="1"/>
</dbReference>
<dbReference type="InterPro" id="IPR003593">
    <property type="entry name" value="AAA+_ATPase"/>
</dbReference>
<comment type="caution">
    <text evidence="6">The sequence shown here is derived from an EMBL/GenBank/DDBJ whole genome shotgun (WGS) entry which is preliminary data.</text>
</comment>
<dbReference type="FunFam" id="3.40.50.300:FF:000032">
    <property type="entry name" value="Export ABC transporter ATP-binding protein"/>
    <property type="match status" value="1"/>
</dbReference>
<reference evidence="6" key="1">
    <citation type="journal article" date="2014" name="Front. Microbiol.">
        <title>High frequency of phylogenetically diverse reductive dehalogenase-homologous genes in deep subseafloor sedimentary metagenomes.</title>
        <authorList>
            <person name="Kawai M."/>
            <person name="Futagami T."/>
            <person name="Toyoda A."/>
            <person name="Takaki Y."/>
            <person name="Nishi S."/>
            <person name="Hori S."/>
            <person name="Arai W."/>
            <person name="Tsubouchi T."/>
            <person name="Morono Y."/>
            <person name="Uchiyama I."/>
            <person name="Ito T."/>
            <person name="Fujiyama A."/>
            <person name="Inagaki F."/>
            <person name="Takami H."/>
        </authorList>
    </citation>
    <scope>NUCLEOTIDE SEQUENCE</scope>
    <source>
        <strain evidence="6">Expedition CK06-06</strain>
    </source>
</reference>
<name>X0Z8X5_9ZZZZ</name>